<dbReference type="OrthoDB" id="9802602at2"/>
<dbReference type="Pfam" id="PF00549">
    <property type="entry name" value="Ligase_CoA"/>
    <property type="match status" value="1"/>
</dbReference>
<dbReference type="UniPathway" id="UPA00223">
    <property type="reaction ID" value="UER00999"/>
</dbReference>
<comment type="catalytic activity">
    <reaction evidence="7">
        <text>succinate + ATP + CoA = succinyl-CoA + ADP + phosphate</text>
        <dbReference type="Rhea" id="RHEA:17661"/>
        <dbReference type="ChEBI" id="CHEBI:30031"/>
        <dbReference type="ChEBI" id="CHEBI:30616"/>
        <dbReference type="ChEBI" id="CHEBI:43474"/>
        <dbReference type="ChEBI" id="CHEBI:57287"/>
        <dbReference type="ChEBI" id="CHEBI:57292"/>
        <dbReference type="ChEBI" id="CHEBI:456216"/>
        <dbReference type="EC" id="6.2.1.5"/>
    </reaction>
</comment>
<feature type="binding site" evidence="7">
    <location>
        <position position="91"/>
    </location>
    <ligand>
        <name>ATP</name>
        <dbReference type="ChEBI" id="CHEBI:30616"/>
    </ligand>
</feature>
<dbReference type="InterPro" id="IPR005811">
    <property type="entry name" value="SUCC_ACL_C"/>
</dbReference>
<feature type="binding site" evidence="7">
    <location>
        <position position="191"/>
    </location>
    <ligand>
        <name>Mg(2+)</name>
        <dbReference type="ChEBI" id="CHEBI:18420"/>
    </ligand>
</feature>
<dbReference type="SUPFAM" id="SSF56059">
    <property type="entry name" value="Glutathione synthetase ATP-binding domain-like"/>
    <property type="match status" value="1"/>
</dbReference>
<evidence type="ECO:0000256" key="6">
    <source>
        <dbReference type="ARBA" id="ARBA00022842"/>
    </source>
</evidence>
<feature type="binding site" evidence="7">
    <location>
        <begin position="52"/>
        <end position="54"/>
    </location>
    <ligand>
        <name>ATP</name>
        <dbReference type="ChEBI" id="CHEBI:30616"/>
    </ligand>
</feature>
<feature type="binding site" evidence="7">
    <location>
        <position position="45"/>
    </location>
    <ligand>
        <name>ATP</name>
        <dbReference type="ChEBI" id="CHEBI:30616"/>
    </ligand>
</feature>
<dbReference type="GO" id="GO:0004776">
    <property type="term" value="F:succinate-CoA ligase (GDP-forming) activity"/>
    <property type="evidence" value="ECO:0007669"/>
    <property type="project" value="RHEA"/>
</dbReference>
<dbReference type="Gene3D" id="3.40.50.261">
    <property type="entry name" value="Succinyl-CoA synthetase domains"/>
    <property type="match status" value="1"/>
</dbReference>
<feature type="binding site" evidence="7">
    <location>
        <position position="99"/>
    </location>
    <ligand>
        <name>ATP</name>
        <dbReference type="ChEBI" id="CHEBI:30616"/>
    </ligand>
</feature>
<name>A0A1Y6K689_9CHLR</name>
<accession>A0A1Y6K689</accession>
<dbReference type="EC" id="6.2.1.5" evidence="7"/>
<keyword evidence="3 7" id="KW-0436">Ligase</keyword>
<dbReference type="Gene3D" id="3.30.470.20">
    <property type="entry name" value="ATP-grasp fold, B domain"/>
    <property type="match status" value="1"/>
</dbReference>
<dbReference type="FunFam" id="3.40.50.261:FF:000001">
    <property type="entry name" value="Succinate--CoA ligase [ADP-forming] subunit beta"/>
    <property type="match status" value="1"/>
</dbReference>
<evidence type="ECO:0000256" key="2">
    <source>
        <dbReference type="ARBA" id="ARBA00022532"/>
    </source>
</evidence>
<dbReference type="NCBIfam" id="TIGR01016">
    <property type="entry name" value="sucCoAbeta"/>
    <property type="match status" value="1"/>
</dbReference>
<dbReference type="GO" id="GO:0006104">
    <property type="term" value="P:succinyl-CoA metabolic process"/>
    <property type="evidence" value="ECO:0007669"/>
    <property type="project" value="TreeGrafter"/>
</dbReference>
<evidence type="ECO:0000256" key="3">
    <source>
        <dbReference type="ARBA" id="ARBA00022598"/>
    </source>
</evidence>
<dbReference type="SUPFAM" id="SSF52210">
    <property type="entry name" value="Succinyl-CoA synthetase domains"/>
    <property type="match status" value="1"/>
</dbReference>
<feature type="binding site" evidence="7">
    <location>
        <begin position="313"/>
        <end position="315"/>
    </location>
    <ligand>
        <name>substrate</name>
        <note>ligand shared with subunit alpha</note>
    </ligand>
</feature>
<dbReference type="PANTHER" id="PTHR11815:SF10">
    <property type="entry name" value="SUCCINATE--COA LIGASE [GDP-FORMING] SUBUNIT BETA, MITOCHONDRIAL"/>
    <property type="match status" value="1"/>
</dbReference>
<feature type="binding site" evidence="7">
    <location>
        <position position="256"/>
    </location>
    <ligand>
        <name>substrate</name>
        <note>ligand shared with subunit alpha</note>
    </ligand>
</feature>
<dbReference type="InterPro" id="IPR013650">
    <property type="entry name" value="ATP-grasp_succ-CoA_synth-type"/>
</dbReference>
<dbReference type="PANTHER" id="PTHR11815">
    <property type="entry name" value="SUCCINYL-COA SYNTHETASE BETA CHAIN"/>
    <property type="match status" value="1"/>
</dbReference>
<reference evidence="11" key="1">
    <citation type="submission" date="2017-05" db="EMBL/GenBank/DDBJ databases">
        <authorList>
            <person name="Kirkegaard R."/>
            <person name="Mcilroy J S."/>
        </authorList>
    </citation>
    <scope>NUCLEOTIDE SEQUENCE [LARGE SCALE GENOMIC DNA]</scope>
</reference>
<dbReference type="Pfam" id="PF08442">
    <property type="entry name" value="ATP-grasp_2"/>
    <property type="match status" value="1"/>
</dbReference>
<dbReference type="PROSITE" id="PS50975">
    <property type="entry name" value="ATP_GRASP"/>
    <property type="match status" value="1"/>
</dbReference>
<evidence type="ECO:0000259" key="9">
    <source>
        <dbReference type="PROSITE" id="PS50975"/>
    </source>
</evidence>
<dbReference type="InterPro" id="IPR016102">
    <property type="entry name" value="Succinyl-CoA_synth-like"/>
</dbReference>
<dbReference type="NCBIfam" id="NF001913">
    <property type="entry name" value="PRK00696.1"/>
    <property type="match status" value="1"/>
</dbReference>
<keyword evidence="11" id="KW-1185">Reference proteome</keyword>
<keyword evidence="4 7" id="KW-0479">Metal-binding</keyword>
<evidence type="ECO:0000313" key="11">
    <source>
        <dbReference type="Proteomes" id="UP000195514"/>
    </source>
</evidence>
<feature type="binding site" evidence="7">
    <location>
        <position position="94"/>
    </location>
    <ligand>
        <name>ATP</name>
        <dbReference type="ChEBI" id="CHEBI:30616"/>
    </ligand>
</feature>
<dbReference type="InterPro" id="IPR011761">
    <property type="entry name" value="ATP-grasp"/>
</dbReference>
<organism evidence="10 11">
    <name type="scientific">Candidatus Brevifilum fermentans</name>
    <dbReference type="NCBI Taxonomy" id="1986204"/>
    <lineage>
        <taxon>Bacteria</taxon>
        <taxon>Bacillati</taxon>
        <taxon>Chloroflexota</taxon>
        <taxon>Anaerolineae</taxon>
        <taxon>Anaerolineales</taxon>
        <taxon>Anaerolineaceae</taxon>
        <taxon>Candidatus Brevifilum</taxon>
    </lineage>
</organism>
<sequence>MRLHEYQSKEIFSEHNIPIPQGRLAATPEEARLVADELHGPVVLKAQVLVGGRGRAGGISLVNSSDDAEEEASRILGARIKGIPVGRLLVEEAINIQQELYLGMTVDRERGETLVIASAEGGVNIEQVAQASPEKIARLGVNPLLGLREFQARNLAAEIELPRSLWRAFMTLALNLYKAYQDLDATLAEINPLVITSEGRLVALDGKIIIDDNALFRHPAFFDKRDTSAEAPEVAEARKFGLSYIKMDGDIGCMVNGAGLAMATMDIIQFKGGKAANFLDIGGGASAEKVTAAMRILLADPQVKAVLVNIFGGITRCDEVAHGIRIAREEIETQVPFVIRLAGTNAVEGARILADANLETAHTLSEAAEIAIALAERETA</sequence>
<dbReference type="RefSeq" id="WP_087861985.1">
    <property type="nucleotide sequence ID" value="NZ_LT859958.1"/>
</dbReference>
<dbReference type="InterPro" id="IPR013815">
    <property type="entry name" value="ATP_grasp_subdomain_1"/>
</dbReference>
<evidence type="ECO:0000313" key="10">
    <source>
        <dbReference type="EMBL" id="SMX54109.1"/>
    </source>
</evidence>
<feature type="binding site" evidence="7">
    <location>
        <position position="205"/>
    </location>
    <ligand>
        <name>Mg(2+)</name>
        <dbReference type="ChEBI" id="CHEBI:18420"/>
    </ligand>
</feature>
<dbReference type="KEGG" id="abat:CFX1CAM_1044"/>
<dbReference type="GO" id="GO:0042709">
    <property type="term" value="C:succinate-CoA ligase complex"/>
    <property type="evidence" value="ECO:0007669"/>
    <property type="project" value="TreeGrafter"/>
</dbReference>
<comment type="subunit">
    <text evidence="7">Heterotetramer of two alpha and two beta subunits.</text>
</comment>
<dbReference type="Gene3D" id="3.30.1490.20">
    <property type="entry name" value="ATP-grasp fold, A domain"/>
    <property type="match status" value="1"/>
</dbReference>
<evidence type="ECO:0000256" key="4">
    <source>
        <dbReference type="ARBA" id="ARBA00022723"/>
    </source>
</evidence>
<dbReference type="HAMAP" id="MF_00558">
    <property type="entry name" value="Succ_CoA_beta"/>
    <property type="match status" value="1"/>
</dbReference>
<dbReference type="AlphaFoldDB" id="A0A1Y6K689"/>
<dbReference type="GO" id="GO:0004775">
    <property type="term" value="F:succinate-CoA ligase (ADP-forming) activity"/>
    <property type="evidence" value="ECO:0007669"/>
    <property type="project" value="UniProtKB-UniRule"/>
</dbReference>
<comment type="cofactor">
    <cofactor evidence="7">
        <name>Mg(2+)</name>
        <dbReference type="ChEBI" id="CHEBI:18420"/>
    </cofactor>
    <text evidence="7">Binds 1 Mg(2+) ion per subunit.</text>
</comment>
<comment type="catalytic activity">
    <reaction evidence="7">
        <text>GTP + succinate + CoA = succinyl-CoA + GDP + phosphate</text>
        <dbReference type="Rhea" id="RHEA:22120"/>
        <dbReference type="ChEBI" id="CHEBI:30031"/>
        <dbReference type="ChEBI" id="CHEBI:37565"/>
        <dbReference type="ChEBI" id="CHEBI:43474"/>
        <dbReference type="ChEBI" id="CHEBI:57287"/>
        <dbReference type="ChEBI" id="CHEBI:57292"/>
        <dbReference type="ChEBI" id="CHEBI:58189"/>
    </reaction>
</comment>
<dbReference type="GO" id="GO:0005524">
    <property type="term" value="F:ATP binding"/>
    <property type="evidence" value="ECO:0007669"/>
    <property type="project" value="UniProtKB-UniRule"/>
</dbReference>
<evidence type="ECO:0000256" key="1">
    <source>
        <dbReference type="ARBA" id="ARBA00009182"/>
    </source>
</evidence>
<dbReference type="FunFam" id="3.30.470.20:FF:000002">
    <property type="entry name" value="Succinate--CoA ligase [ADP-forming] subunit beta"/>
    <property type="match status" value="1"/>
</dbReference>
<dbReference type="InterPro" id="IPR017866">
    <property type="entry name" value="Succ-CoA_synthase_bsu_CS"/>
</dbReference>
<dbReference type="PIRSF" id="PIRSF001554">
    <property type="entry name" value="SucCS_beta"/>
    <property type="match status" value="1"/>
</dbReference>
<gene>
    <name evidence="7 10" type="primary">sucC</name>
    <name evidence="10" type="ORF">CFX1CAM_1044</name>
</gene>
<keyword evidence="6 7" id="KW-0460">Magnesium</keyword>
<dbReference type="InterPro" id="IPR005809">
    <property type="entry name" value="Succ_CoA_ligase-like_bsu"/>
</dbReference>
<dbReference type="GO" id="GO:0006099">
    <property type="term" value="P:tricarboxylic acid cycle"/>
    <property type="evidence" value="ECO:0007669"/>
    <property type="project" value="UniProtKB-UniRule"/>
</dbReference>
<keyword evidence="7 8" id="KW-0067">ATP-binding</keyword>
<evidence type="ECO:0000256" key="8">
    <source>
        <dbReference type="PROSITE-ProRule" id="PRU00409"/>
    </source>
</evidence>
<keyword evidence="5 7" id="KW-0547">Nucleotide-binding</keyword>
<dbReference type="GO" id="GO:0005829">
    <property type="term" value="C:cytosol"/>
    <property type="evidence" value="ECO:0007669"/>
    <property type="project" value="TreeGrafter"/>
</dbReference>
<keyword evidence="2 7" id="KW-0816">Tricarboxylic acid cycle</keyword>
<protein>
    <recommendedName>
        <fullName evidence="7">Succinate--CoA ligase [ADP-forming] subunit beta</fullName>
        <ecNumber evidence="7">6.2.1.5</ecNumber>
    </recommendedName>
    <alternativeName>
        <fullName evidence="7">Succinyl-CoA synthetase subunit beta</fullName>
        <shortName evidence="7">SCS-beta</shortName>
    </alternativeName>
</protein>
<feature type="domain" description="ATP-grasp" evidence="9">
    <location>
        <begin position="9"/>
        <end position="233"/>
    </location>
</feature>
<proteinExistence type="inferred from homology"/>
<comment type="function">
    <text evidence="7">Succinyl-CoA synthetase functions in the citric acid cycle (TCA), coupling the hydrolysis of succinyl-CoA to the synthesis of either ATP or GTP and thus represents the only step of substrate-level phosphorylation in the TCA. The beta subunit provides nucleotide specificity of the enzyme and binds the substrate succinate, while the binding sites for coenzyme A and phosphate are found in the alpha subunit.</text>
</comment>
<dbReference type="GO" id="GO:0000287">
    <property type="term" value="F:magnesium ion binding"/>
    <property type="evidence" value="ECO:0007669"/>
    <property type="project" value="UniProtKB-UniRule"/>
</dbReference>
<evidence type="ECO:0000256" key="7">
    <source>
        <dbReference type="HAMAP-Rule" id="MF_00558"/>
    </source>
</evidence>
<dbReference type="EMBL" id="LT859958">
    <property type="protein sequence ID" value="SMX54109.1"/>
    <property type="molecule type" value="Genomic_DNA"/>
</dbReference>
<dbReference type="Proteomes" id="UP000195514">
    <property type="component" value="Chromosome I"/>
</dbReference>
<comment type="similarity">
    <text evidence="1 7">Belongs to the succinate/malate CoA ligase beta subunit family.</text>
</comment>
<comment type="pathway">
    <text evidence="7">Carbohydrate metabolism; tricarboxylic acid cycle; succinate from succinyl-CoA (ligase route): step 1/1.</text>
</comment>
<dbReference type="PROSITE" id="PS01217">
    <property type="entry name" value="SUCCINYL_COA_LIG_3"/>
    <property type="match status" value="1"/>
</dbReference>
<evidence type="ECO:0000256" key="5">
    <source>
        <dbReference type="ARBA" id="ARBA00022741"/>
    </source>
</evidence>